<evidence type="ECO:0000256" key="3">
    <source>
        <dbReference type="ARBA" id="ARBA00022989"/>
    </source>
</evidence>
<keyword evidence="4 5" id="KW-0472">Membrane</keyword>
<keyword evidence="3 5" id="KW-1133">Transmembrane helix</keyword>
<evidence type="ECO:0000256" key="2">
    <source>
        <dbReference type="ARBA" id="ARBA00022692"/>
    </source>
</evidence>
<feature type="transmembrane region" description="Helical" evidence="5">
    <location>
        <begin position="287"/>
        <end position="318"/>
    </location>
</feature>
<reference evidence="6 7" key="2">
    <citation type="submission" date="2020-07" db="EMBL/GenBank/DDBJ databases">
        <title>Genome assembly of wild tea tree DASZ reveals pedigree and selection history of tea varieties.</title>
        <authorList>
            <person name="Zhang W."/>
        </authorList>
    </citation>
    <scope>NUCLEOTIDE SEQUENCE [LARGE SCALE GENOMIC DNA]</scope>
    <source>
        <strain evidence="7">cv. G240</strain>
        <tissue evidence="6">Leaf</tissue>
    </source>
</reference>
<evidence type="ECO:0008006" key="8">
    <source>
        <dbReference type="Google" id="ProtNLM"/>
    </source>
</evidence>
<protein>
    <recommendedName>
        <fullName evidence="8">WAT1-related protein</fullName>
    </recommendedName>
</protein>
<evidence type="ECO:0000313" key="7">
    <source>
        <dbReference type="Proteomes" id="UP000593564"/>
    </source>
</evidence>
<reference evidence="7" key="1">
    <citation type="journal article" date="2020" name="Nat. Commun.">
        <title>Genome assembly of wild tea tree DASZ reveals pedigree and selection history of tea varieties.</title>
        <authorList>
            <person name="Zhang W."/>
            <person name="Zhang Y."/>
            <person name="Qiu H."/>
            <person name="Guo Y."/>
            <person name="Wan H."/>
            <person name="Zhang X."/>
            <person name="Scossa F."/>
            <person name="Alseekh S."/>
            <person name="Zhang Q."/>
            <person name="Wang P."/>
            <person name="Xu L."/>
            <person name="Schmidt M.H."/>
            <person name="Jia X."/>
            <person name="Li D."/>
            <person name="Zhu A."/>
            <person name="Guo F."/>
            <person name="Chen W."/>
            <person name="Ni D."/>
            <person name="Usadel B."/>
            <person name="Fernie A.R."/>
            <person name="Wen W."/>
        </authorList>
    </citation>
    <scope>NUCLEOTIDE SEQUENCE [LARGE SCALE GENOMIC DNA]</scope>
    <source>
        <strain evidence="7">cv. G240</strain>
    </source>
</reference>
<organism evidence="6 7">
    <name type="scientific">Camellia sinensis</name>
    <name type="common">Tea plant</name>
    <name type="synonym">Thea sinensis</name>
    <dbReference type="NCBI Taxonomy" id="4442"/>
    <lineage>
        <taxon>Eukaryota</taxon>
        <taxon>Viridiplantae</taxon>
        <taxon>Streptophyta</taxon>
        <taxon>Embryophyta</taxon>
        <taxon>Tracheophyta</taxon>
        <taxon>Spermatophyta</taxon>
        <taxon>Magnoliopsida</taxon>
        <taxon>eudicotyledons</taxon>
        <taxon>Gunneridae</taxon>
        <taxon>Pentapetalae</taxon>
        <taxon>asterids</taxon>
        <taxon>Ericales</taxon>
        <taxon>Theaceae</taxon>
        <taxon>Camellia</taxon>
    </lineage>
</organism>
<feature type="transmembrane region" description="Helical" evidence="5">
    <location>
        <begin position="160"/>
        <end position="180"/>
    </location>
</feature>
<evidence type="ECO:0000256" key="5">
    <source>
        <dbReference type="SAM" id="Phobius"/>
    </source>
</evidence>
<gene>
    <name evidence="6" type="ORF">HYC85_002935</name>
</gene>
<dbReference type="GO" id="GO:0022857">
    <property type="term" value="F:transmembrane transporter activity"/>
    <property type="evidence" value="ECO:0007669"/>
    <property type="project" value="InterPro"/>
</dbReference>
<dbReference type="InterPro" id="IPR030184">
    <property type="entry name" value="WAT1-related"/>
</dbReference>
<dbReference type="GO" id="GO:0016020">
    <property type="term" value="C:membrane"/>
    <property type="evidence" value="ECO:0007669"/>
    <property type="project" value="InterPro"/>
</dbReference>
<dbReference type="PANTHER" id="PTHR31218">
    <property type="entry name" value="WAT1-RELATED PROTEIN"/>
    <property type="match status" value="1"/>
</dbReference>
<feature type="transmembrane region" description="Helical" evidence="5">
    <location>
        <begin position="192"/>
        <end position="213"/>
    </location>
</feature>
<name>A0A7J7IB05_CAMSI</name>
<feature type="transmembrane region" description="Helical" evidence="5">
    <location>
        <begin position="41"/>
        <end position="64"/>
    </location>
</feature>
<comment type="caution">
    <text evidence="6">The sequence shown here is derived from an EMBL/GenBank/DDBJ whole genome shotgun (WGS) entry which is preliminary data.</text>
</comment>
<dbReference type="Proteomes" id="UP000593564">
    <property type="component" value="Unassembled WGS sequence"/>
</dbReference>
<keyword evidence="7" id="KW-1185">Reference proteome</keyword>
<evidence type="ECO:0000256" key="4">
    <source>
        <dbReference type="ARBA" id="ARBA00023136"/>
    </source>
</evidence>
<sequence length="353" mass="38853">MRLQFCMKNALPFVVMIMLECGDVCAMTLGKAALNIGMNNLVFVVYYNALGTLILLPFFIFHRLRICLVQICGYTGINYSSPTLASAMGNLLPAFTFLLAIIFRMEKFDLRRPSSQAKSVGTIVAVSGALVMILYRGPLITTSASNLHHRLLLSQQQSNWVLGGLVLGTACFVTSIWSIAQAATVKDYPDEMTVVFFYCFFGSVQCAIFTLIAERNPTAWTLQPGIEMIAVVFSKPKLSVSKLSGKLKADFHCCLQYIVTVFRSVALTWCLHKKGPVYVAMFKPTQMVIAVGFGLIFLGDALYLGSVIGGTIIAFGFYTMMWGKAKEEDNVCITLESSTPNTPLLQNNVGQEK</sequence>
<dbReference type="SUPFAM" id="SSF103481">
    <property type="entry name" value="Multidrug resistance efflux transporter EmrE"/>
    <property type="match status" value="2"/>
</dbReference>
<feature type="transmembrane region" description="Helical" evidence="5">
    <location>
        <begin position="117"/>
        <end position="140"/>
    </location>
</feature>
<dbReference type="AlphaFoldDB" id="A0A7J7IB05"/>
<dbReference type="InterPro" id="IPR037185">
    <property type="entry name" value="EmrE-like"/>
</dbReference>
<accession>A0A7J7IB05</accession>
<comment type="subcellular location">
    <subcellularLocation>
        <location evidence="1">Membrane</location>
        <topology evidence="1">Multi-pass membrane protein</topology>
    </subcellularLocation>
</comment>
<evidence type="ECO:0000313" key="6">
    <source>
        <dbReference type="EMBL" id="KAF5961726.1"/>
    </source>
</evidence>
<proteinExistence type="predicted"/>
<evidence type="ECO:0000256" key="1">
    <source>
        <dbReference type="ARBA" id="ARBA00004141"/>
    </source>
</evidence>
<feature type="transmembrane region" description="Helical" evidence="5">
    <location>
        <begin position="12"/>
        <end position="29"/>
    </location>
</feature>
<keyword evidence="2 5" id="KW-0812">Transmembrane</keyword>
<dbReference type="EMBL" id="JACBKZ010000001">
    <property type="protein sequence ID" value="KAF5961726.1"/>
    <property type="molecule type" value="Genomic_DNA"/>
</dbReference>
<feature type="transmembrane region" description="Helical" evidence="5">
    <location>
        <begin position="84"/>
        <end position="105"/>
    </location>
</feature>